<dbReference type="Proteomes" id="UP000242519">
    <property type="component" value="Unassembled WGS sequence"/>
</dbReference>
<name>A0A218ZBE2_9HELO</name>
<dbReference type="STRING" id="503106.A0A218ZBE2"/>
<proteinExistence type="predicted"/>
<comment type="caution">
    <text evidence="2">The sequence shown here is derived from an EMBL/GenBank/DDBJ whole genome shotgun (WGS) entry which is preliminary data.</text>
</comment>
<reference evidence="2 3" key="1">
    <citation type="submission" date="2017-04" db="EMBL/GenBank/DDBJ databases">
        <title>Draft genome sequence of Marssonina coronaria NL1: causal agent of apple blotch.</title>
        <authorList>
            <person name="Cheng Q."/>
        </authorList>
    </citation>
    <scope>NUCLEOTIDE SEQUENCE [LARGE SCALE GENOMIC DNA]</scope>
    <source>
        <strain evidence="2 3">NL1</strain>
    </source>
</reference>
<dbReference type="EMBL" id="MZNU01000102">
    <property type="protein sequence ID" value="OWP04496.1"/>
    <property type="molecule type" value="Genomic_DNA"/>
</dbReference>
<feature type="compositionally biased region" description="Basic and acidic residues" evidence="1">
    <location>
        <begin position="9"/>
        <end position="20"/>
    </location>
</feature>
<feature type="region of interest" description="Disordered" evidence="1">
    <location>
        <begin position="1"/>
        <end position="122"/>
    </location>
</feature>
<feature type="compositionally biased region" description="Basic and acidic residues" evidence="1">
    <location>
        <begin position="47"/>
        <end position="57"/>
    </location>
</feature>
<evidence type="ECO:0008006" key="4">
    <source>
        <dbReference type="Google" id="ProtNLM"/>
    </source>
</evidence>
<protein>
    <recommendedName>
        <fullName evidence="4">Adhesin domain-containing protein</fullName>
    </recommendedName>
</protein>
<feature type="compositionally biased region" description="Low complexity" evidence="1">
    <location>
        <begin position="60"/>
        <end position="90"/>
    </location>
</feature>
<sequence length="691" mass="74727">MAHPATDLHSADHDLSRKSWSDGLSPADGRFNPSGIASSSMVLHPTIGREMEAEDRTLTTSKFHSSAFAHATSHAPPSPSSDTPGSPVSPRQNEDMFAEPSHLLNGAPPAYTPRPTSPTSSYEPLGGSYCIFPEHRLDAGLPPPREPENMAAPVYEPTERSPLAAGPLQTDRRRTILKSALAALVLALVTVLMTSRFHLDKSEGGIPNFPGHVNGKSPAKSPIDLVEPYCETAKTKEDEVIYEFPTGADFTVLQTTYGADDSRGLARVNTVGEVRIRRLPKDSEQGDRAYLTVNAYVSDPSLEIVRTWDENSSFLKISTPRSARLDTRVSHCVSLQITAWFPEDVELSNLWIQSITLSLRMIDDVKIKVTGQSKFSSISGHVSFPSVSAGGLEMQSPGWTSSEPDYHFFSRRILVETMSGHIDGNYPLMDFLGLSSESGSVNVDVMPQEVLKEAPRPADLEVHTVSGNIQVNCPVGAGDPAYKPPPRNYITNVHSSTGSIHGSFYLGSTSDFRSNSGTITIIGLPVLQDDGSTDVPATPKNTLATRTVSGRTKVQILEPIFIALAKSLEKPTQIPTGEDTPFPRIQPLFVIDPRAATADLKLRSLKSTHASSSALVDVQYPDAWEGYMRAKTVSGRIYTSGKGIRIIKERKGAGNRELVMRKGAGGEEDGCLVEMQDISGSLHFTAGVQAA</sequence>
<accession>A0A218ZBE2</accession>
<evidence type="ECO:0000313" key="3">
    <source>
        <dbReference type="Proteomes" id="UP000242519"/>
    </source>
</evidence>
<gene>
    <name evidence="2" type="ORF">B2J93_1355</name>
</gene>
<dbReference type="OrthoDB" id="3539644at2759"/>
<dbReference type="AlphaFoldDB" id="A0A218ZBE2"/>
<organism evidence="2 3">
    <name type="scientific">Diplocarpon coronariae</name>
    <dbReference type="NCBI Taxonomy" id="2795749"/>
    <lineage>
        <taxon>Eukaryota</taxon>
        <taxon>Fungi</taxon>
        <taxon>Dikarya</taxon>
        <taxon>Ascomycota</taxon>
        <taxon>Pezizomycotina</taxon>
        <taxon>Leotiomycetes</taxon>
        <taxon>Helotiales</taxon>
        <taxon>Drepanopezizaceae</taxon>
        <taxon>Diplocarpon</taxon>
    </lineage>
</organism>
<evidence type="ECO:0000313" key="2">
    <source>
        <dbReference type="EMBL" id="OWP04496.1"/>
    </source>
</evidence>
<dbReference type="InParanoid" id="A0A218ZBE2"/>
<keyword evidence="3" id="KW-1185">Reference proteome</keyword>
<evidence type="ECO:0000256" key="1">
    <source>
        <dbReference type="SAM" id="MobiDB-lite"/>
    </source>
</evidence>